<dbReference type="PROSITE" id="PS51381">
    <property type="entry name" value="C2_B9"/>
    <property type="match status" value="1"/>
</dbReference>
<proteinExistence type="predicted"/>
<keyword evidence="4" id="KW-0206">Cytoskeleton</keyword>
<dbReference type="GO" id="GO:0060271">
    <property type="term" value="P:cilium assembly"/>
    <property type="evidence" value="ECO:0007669"/>
    <property type="project" value="TreeGrafter"/>
</dbReference>
<evidence type="ECO:0000256" key="1">
    <source>
        <dbReference type="ARBA" id="ARBA00004120"/>
    </source>
</evidence>
<evidence type="ECO:0000313" key="6">
    <source>
        <dbReference type="EMBL" id="CAF2088710.1"/>
    </source>
</evidence>
<comment type="caution">
    <text evidence="6">The sequence shown here is derived from an EMBL/GenBank/DDBJ whole genome shotgun (WGS) entry which is preliminary data.</text>
</comment>
<name>A0A816SY91_9BILA</name>
<keyword evidence="2" id="KW-0963">Cytoplasm</keyword>
<keyword evidence="5" id="KW-0966">Cell projection</keyword>
<dbReference type="Pfam" id="PF07162">
    <property type="entry name" value="B9-C2"/>
    <property type="match status" value="1"/>
</dbReference>
<evidence type="ECO:0000256" key="4">
    <source>
        <dbReference type="ARBA" id="ARBA00023212"/>
    </source>
</evidence>
<keyword evidence="3" id="KW-0970">Cilium biogenesis/degradation</keyword>
<evidence type="ECO:0000256" key="3">
    <source>
        <dbReference type="ARBA" id="ARBA00022794"/>
    </source>
</evidence>
<dbReference type="PANTHER" id="PTHR12968:SF4">
    <property type="entry name" value="TECTONIC-LIKE COMPLEX MEMBER MKS1"/>
    <property type="match status" value="1"/>
</dbReference>
<reference evidence="6" key="1">
    <citation type="submission" date="2021-02" db="EMBL/GenBank/DDBJ databases">
        <authorList>
            <person name="Nowell W R."/>
        </authorList>
    </citation>
    <scope>NUCLEOTIDE SEQUENCE</scope>
</reference>
<evidence type="ECO:0000313" key="7">
    <source>
        <dbReference type="EMBL" id="CAF4030365.1"/>
    </source>
</evidence>
<evidence type="ECO:0000256" key="2">
    <source>
        <dbReference type="ARBA" id="ARBA00022490"/>
    </source>
</evidence>
<dbReference type="EMBL" id="CAJNRG010006750">
    <property type="protein sequence ID" value="CAF2088710.1"/>
    <property type="molecule type" value="Genomic_DNA"/>
</dbReference>
<protein>
    <recommendedName>
        <fullName evidence="9">Meckel syndrome type 1 protein</fullName>
    </recommendedName>
</protein>
<gene>
    <name evidence="7" type="ORF">UXM345_LOCUS17957</name>
    <name evidence="6" type="ORF">XDN619_LOCUS16176</name>
</gene>
<dbReference type="GO" id="GO:0036038">
    <property type="term" value="C:MKS complex"/>
    <property type="evidence" value="ECO:0007669"/>
    <property type="project" value="TreeGrafter"/>
</dbReference>
<dbReference type="EMBL" id="CAJOBF010002383">
    <property type="protein sequence ID" value="CAF4030365.1"/>
    <property type="molecule type" value="Genomic_DNA"/>
</dbReference>
<evidence type="ECO:0008006" key="9">
    <source>
        <dbReference type="Google" id="ProtNLM"/>
    </source>
</evidence>
<dbReference type="Proteomes" id="UP000663887">
    <property type="component" value="Unassembled WGS sequence"/>
</dbReference>
<comment type="subcellular location">
    <subcellularLocation>
        <location evidence="1">Cytoplasm</location>
        <location evidence="1">Cytoskeleton</location>
        <location evidence="1">Cilium basal body</location>
    </subcellularLocation>
</comment>
<accession>A0A816SY91</accession>
<dbReference type="InterPro" id="IPR010796">
    <property type="entry name" value="C2_B9-type_dom"/>
</dbReference>
<dbReference type="AlphaFoldDB" id="A0A816SY91"/>
<dbReference type="Proteomes" id="UP000663842">
    <property type="component" value="Unassembled WGS sequence"/>
</dbReference>
<dbReference type="PANTHER" id="PTHR12968">
    <property type="entry name" value="B9 DOMAIN-CONTAINING"/>
    <property type="match status" value="1"/>
</dbReference>
<organism evidence="6 8">
    <name type="scientific">Rotaria magnacalcarata</name>
    <dbReference type="NCBI Taxonomy" id="392030"/>
    <lineage>
        <taxon>Eukaryota</taxon>
        <taxon>Metazoa</taxon>
        <taxon>Spiralia</taxon>
        <taxon>Gnathifera</taxon>
        <taxon>Rotifera</taxon>
        <taxon>Eurotatoria</taxon>
        <taxon>Bdelloidea</taxon>
        <taxon>Philodinida</taxon>
        <taxon>Philodinidae</taxon>
        <taxon>Rotaria</taxon>
    </lineage>
</organism>
<evidence type="ECO:0000256" key="5">
    <source>
        <dbReference type="ARBA" id="ARBA00023273"/>
    </source>
</evidence>
<evidence type="ECO:0000313" key="8">
    <source>
        <dbReference type="Proteomes" id="UP000663887"/>
    </source>
</evidence>
<sequence>MMLNINDDEINYGIYRSDDPLSNFKIRVKLERYTSNALIPSQEWLKIQDDLSRLLDNEGRGLEKPKTSSADVARLLDKTRSEEYEQVDISWQQKLFNRVEFETYEKDIGPDSTLVEQRYFNEIRKMKKSRRQPGKIFTYIESDPKCAERNLDFFMTDSPDEQPSQLALAINTFQKPPDRPFQIRPSKEAFISKINLINENPTLDEIQTNHFASLSYQTMYIMADLSDRIDTTADAVARGSRTTNEHVLCQINVYSNGTIVLKPDFNTGKLAYMIESKNFNNDFYQYYIEHASIPVTKDDLSREKRLLTEFYARQQVYLTKMVGKKFDTPPPNVLKLNVFGEIVSGKNFDYDNIYVYYCLDLTDNWYVESSMLLSGYTHAASSTASSKYDDIVYYSYPFEFELWYKPSPHAADHELPRMPKIYFQIASLDSWNRHRTEGYTYIDIPSIPGFYDEHLSCWRPYGNSIFDELRHFYIGGSSELEDISYVAIPKSFQNKNNNKILSRFGFRTVSTGMLNIRLNVVFQSQSLANEYKKNRRSSVVNHHGFNAFMSNINDTINEYEQAKRRAFAVRERVFRENNFETYE</sequence>